<organism evidence="1 2">
    <name type="scientific">Porites evermanni</name>
    <dbReference type="NCBI Taxonomy" id="104178"/>
    <lineage>
        <taxon>Eukaryota</taxon>
        <taxon>Metazoa</taxon>
        <taxon>Cnidaria</taxon>
        <taxon>Anthozoa</taxon>
        <taxon>Hexacorallia</taxon>
        <taxon>Scleractinia</taxon>
        <taxon>Fungiina</taxon>
        <taxon>Poritidae</taxon>
        <taxon>Porites</taxon>
    </lineage>
</organism>
<dbReference type="EMBL" id="CALNXI010000095">
    <property type="protein sequence ID" value="CAH3018733.1"/>
    <property type="molecule type" value="Genomic_DNA"/>
</dbReference>
<proteinExistence type="predicted"/>
<evidence type="ECO:0000313" key="2">
    <source>
        <dbReference type="Proteomes" id="UP001159427"/>
    </source>
</evidence>
<name>A0ABN8LSI9_9CNID</name>
<keyword evidence="2" id="KW-1185">Reference proteome</keyword>
<sequence>QKRITKISLEQKMFMSGSNIREAADLKDVIATGKSSLFTINGNIAPVAEKSQKKGKEVLKRLTETVGADLQLTLWSTNYDHDDYQWLPAEFRNHFSFGNVC</sequence>
<gene>
    <name evidence="1" type="ORF">PEVE_00044550</name>
</gene>
<protein>
    <submittedName>
        <fullName evidence="1">Uncharacterized protein</fullName>
    </submittedName>
</protein>
<dbReference type="Proteomes" id="UP001159427">
    <property type="component" value="Unassembled WGS sequence"/>
</dbReference>
<reference evidence="1 2" key="1">
    <citation type="submission" date="2022-05" db="EMBL/GenBank/DDBJ databases">
        <authorList>
            <consortium name="Genoscope - CEA"/>
            <person name="William W."/>
        </authorList>
    </citation>
    <scope>NUCLEOTIDE SEQUENCE [LARGE SCALE GENOMIC DNA]</scope>
</reference>
<feature type="non-terminal residue" evidence="1">
    <location>
        <position position="1"/>
    </location>
</feature>
<accession>A0ABN8LSI9</accession>
<evidence type="ECO:0000313" key="1">
    <source>
        <dbReference type="EMBL" id="CAH3018733.1"/>
    </source>
</evidence>
<comment type="caution">
    <text evidence="1">The sequence shown here is derived from an EMBL/GenBank/DDBJ whole genome shotgun (WGS) entry which is preliminary data.</text>
</comment>